<keyword evidence="1" id="KW-1133">Transmembrane helix</keyword>
<keyword evidence="3" id="KW-1185">Reference proteome</keyword>
<dbReference type="Proteomes" id="UP000799324">
    <property type="component" value="Unassembled WGS sequence"/>
</dbReference>
<accession>A0A6A6SU64</accession>
<proteinExistence type="predicted"/>
<dbReference type="EMBL" id="MU004480">
    <property type="protein sequence ID" value="KAF2649744.1"/>
    <property type="molecule type" value="Genomic_DNA"/>
</dbReference>
<evidence type="ECO:0000313" key="3">
    <source>
        <dbReference type="Proteomes" id="UP000799324"/>
    </source>
</evidence>
<evidence type="ECO:0000313" key="2">
    <source>
        <dbReference type="EMBL" id="KAF2649744.1"/>
    </source>
</evidence>
<dbReference type="AlphaFoldDB" id="A0A6A6SU64"/>
<reference evidence="2" key="1">
    <citation type="journal article" date="2020" name="Stud. Mycol.">
        <title>101 Dothideomycetes genomes: a test case for predicting lifestyles and emergence of pathogens.</title>
        <authorList>
            <person name="Haridas S."/>
            <person name="Albert R."/>
            <person name="Binder M."/>
            <person name="Bloem J."/>
            <person name="Labutti K."/>
            <person name="Salamov A."/>
            <person name="Andreopoulos B."/>
            <person name="Baker S."/>
            <person name="Barry K."/>
            <person name="Bills G."/>
            <person name="Bluhm B."/>
            <person name="Cannon C."/>
            <person name="Castanera R."/>
            <person name="Culley D."/>
            <person name="Daum C."/>
            <person name="Ezra D."/>
            <person name="Gonzalez J."/>
            <person name="Henrissat B."/>
            <person name="Kuo A."/>
            <person name="Liang C."/>
            <person name="Lipzen A."/>
            <person name="Lutzoni F."/>
            <person name="Magnuson J."/>
            <person name="Mondo S."/>
            <person name="Nolan M."/>
            <person name="Ohm R."/>
            <person name="Pangilinan J."/>
            <person name="Park H.-J."/>
            <person name="Ramirez L."/>
            <person name="Alfaro M."/>
            <person name="Sun H."/>
            <person name="Tritt A."/>
            <person name="Yoshinaga Y."/>
            <person name="Zwiers L.-H."/>
            <person name="Turgeon B."/>
            <person name="Goodwin S."/>
            <person name="Spatafora J."/>
            <person name="Crous P."/>
            <person name="Grigoriev I."/>
        </authorList>
    </citation>
    <scope>NUCLEOTIDE SEQUENCE</scope>
    <source>
        <strain evidence="2">CBS 122681</strain>
    </source>
</reference>
<evidence type="ECO:0000256" key="1">
    <source>
        <dbReference type="SAM" id="Phobius"/>
    </source>
</evidence>
<feature type="transmembrane region" description="Helical" evidence="1">
    <location>
        <begin position="338"/>
        <end position="357"/>
    </location>
</feature>
<organism evidence="2 3">
    <name type="scientific">Lophiostoma macrostomum CBS 122681</name>
    <dbReference type="NCBI Taxonomy" id="1314788"/>
    <lineage>
        <taxon>Eukaryota</taxon>
        <taxon>Fungi</taxon>
        <taxon>Dikarya</taxon>
        <taxon>Ascomycota</taxon>
        <taxon>Pezizomycotina</taxon>
        <taxon>Dothideomycetes</taxon>
        <taxon>Pleosporomycetidae</taxon>
        <taxon>Pleosporales</taxon>
        <taxon>Lophiostomataceae</taxon>
        <taxon>Lophiostoma</taxon>
    </lineage>
</organism>
<dbReference type="OrthoDB" id="3711359at2759"/>
<name>A0A6A6SU64_9PLEO</name>
<gene>
    <name evidence="2" type="ORF">K491DRAFT_721378</name>
</gene>
<protein>
    <submittedName>
        <fullName evidence="2">Uncharacterized protein</fullName>
    </submittedName>
</protein>
<keyword evidence="1" id="KW-0812">Transmembrane</keyword>
<keyword evidence="1" id="KW-0472">Membrane</keyword>
<sequence>MAKRRASPQATHNRLKRLRPNTARDTTIRSLARWVPARQSTFFTHLHLDVRNLIYDYMKPTLRPFGDGKDWAGLYLSCRQAQDELEDVAATQFRVYIDKIKAEVASKADAKLLITHTPGYKILRLRGNLPAMQVLDSLPRLAELFVNDLHFTFKLDGTALSDQANIANKHIIRKALTKVATSFDQYHQNYFGPLGPRVPSACLPPKSISIEYDLETTTRYGYIADFYSLNPDYLDGLARRHVRVPEELRVPLYLELDGDDKMYSFRKLVLPRGATHRMWNFWSPPTRLNWLIDTHRAPHIGPGQFAVGMNQYLNIRRPSEKRLKQPLMLLSSQMKKRMILEAVFGALIACVYWQWLLVMAEDAVYGK</sequence>